<dbReference type="AlphaFoldDB" id="A0A382AA42"/>
<dbReference type="SUPFAM" id="SSF160766">
    <property type="entry name" value="NE1680-like"/>
    <property type="match status" value="1"/>
</dbReference>
<evidence type="ECO:0008006" key="2">
    <source>
        <dbReference type="Google" id="ProtNLM"/>
    </source>
</evidence>
<dbReference type="Gene3D" id="3.10.510.10">
    <property type="entry name" value="NE1680-like"/>
    <property type="match status" value="1"/>
</dbReference>
<reference evidence="1" key="1">
    <citation type="submission" date="2018-05" db="EMBL/GenBank/DDBJ databases">
        <authorList>
            <person name="Lanie J.A."/>
            <person name="Ng W.-L."/>
            <person name="Kazmierczak K.M."/>
            <person name="Andrzejewski T.M."/>
            <person name="Davidsen T.M."/>
            <person name="Wayne K.J."/>
            <person name="Tettelin H."/>
            <person name="Glass J.I."/>
            <person name="Rusch D."/>
            <person name="Podicherti R."/>
            <person name="Tsui H.-C.T."/>
            <person name="Winkler M.E."/>
        </authorList>
    </citation>
    <scope>NUCLEOTIDE SEQUENCE</scope>
</reference>
<evidence type="ECO:0000313" key="1">
    <source>
        <dbReference type="EMBL" id="SVA97972.1"/>
    </source>
</evidence>
<dbReference type="EMBL" id="UINC01024412">
    <property type="protein sequence ID" value="SVA97972.1"/>
    <property type="molecule type" value="Genomic_DNA"/>
</dbReference>
<dbReference type="InterPro" id="IPR023122">
    <property type="entry name" value="NE1680-like_sf"/>
</dbReference>
<dbReference type="Pfam" id="PF09630">
    <property type="entry name" value="DUF2024"/>
    <property type="match status" value="1"/>
</dbReference>
<dbReference type="InterPro" id="IPR018592">
    <property type="entry name" value="DUF2024"/>
</dbReference>
<proteinExistence type="predicted"/>
<protein>
    <recommendedName>
        <fullName evidence="2">DUF2024 domain-containing protein</fullName>
    </recommendedName>
</protein>
<accession>A0A382AA42</accession>
<gene>
    <name evidence="1" type="ORF">METZ01_LOCUS150826</name>
</gene>
<organism evidence="1">
    <name type="scientific">marine metagenome</name>
    <dbReference type="NCBI Taxonomy" id="408172"/>
    <lineage>
        <taxon>unclassified sequences</taxon>
        <taxon>metagenomes</taxon>
        <taxon>ecological metagenomes</taxon>
    </lineage>
</organism>
<name>A0A382AA42_9ZZZZ</name>
<sequence length="71" mass="8266">MHFDIVIPTKDPKKAIDCAKEWLKKTGQKYDKVTSNECRYCHSQTAPDIIENRIRVDGYFVQAMEGCKDEE</sequence>